<dbReference type="Proteomes" id="UP000800093">
    <property type="component" value="Unassembled WGS sequence"/>
</dbReference>
<reference evidence="3" key="1">
    <citation type="journal article" date="2020" name="Stud. Mycol.">
        <title>101 Dothideomycetes genomes: A test case for predicting lifestyles and emergence of pathogens.</title>
        <authorList>
            <person name="Haridas S."/>
            <person name="Albert R."/>
            <person name="Binder M."/>
            <person name="Bloem J."/>
            <person name="LaButti K."/>
            <person name="Salamov A."/>
            <person name="Andreopoulos B."/>
            <person name="Baker S."/>
            <person name="Barry K."/>
            <person name="Bills G."/>
            <person name="Bluhm B."/>
            <person name="Cannon C."/>
            <person name="Castanera R."/>
            <person name="Culley D."/>
            <person name="Daum C."/>
            <person name="Ezra D."/>
            <person name="Gonzalez J."/>
            <person name="Henrissat B."/>
            <person name="Kuo A."/>
            <person name="Liang C."/>
            <person name="Lipzen A."/>
            <person name="Lutzoni F."/>
            <person name="Magnuson J."/>
            <person name="Mondo S."/>
            <person name="Nolan M."/>
            <person name="Ohm R."/>
            <person name="Pangilinan J."/>
            <person name="Park H.-J."/>
            <person name="Ramirez L."/>
            <person name="Alfaro M."/>
            <person name="Sun H."/>
            <person name="Tritt A."/>
            <person name="Yoshinaga Y."/>
            <person name="Zwiers L.-H."/>
            <person name="Turgeon B."/>
            <person name="Goodwin S."/>
            <person name="Spatafora J."/>
            <person name="Crous P."/>
            <person name="Grigoriev I."/>
        </authorList>
    </citation>
    <scope>NUCLEOTIDE SEQUENCE [LARGE SCALE GENOMIC DNA]</scope>
    <source>
        <strain evidence="3">CBS 304.66</strain>
    </source>
</reference>
<dbReference type="EMBL" id="ML986607">
    <property type="protein sequence ID" value="KAF2265420.1"/>
    <property type="molecule type" value="Genomic_DNA"/>
</dbReference>
<comment type="caution">
    <text evidence="2">The sequence shown here is derived from an EMBL/GenBank/DDBJ whole genome shotgun (WGS) entry which is preliminary data.</text>
</comment>
<proteinExistence type="predicted"/>
<keyword evidence="3" id="KW-1185">Reference proteome</keyword>
<evidence type="ECO:0000256" key="1">
    <source>
        <dbReference type="SAM" id="SignalP"/>
    </source>
</evidence>
<dbReference type="AlphaFoldDB" id="A0A9P4KFC3"/>
<keyword evidence="1" id="KW-0732">Signal</keyword>
<evidence type="ECO:0000313" key="2">
    <source>
        <dbReference type="EMBL" id="KAF2265420.1"/>
    </source>
</evidence>
<accession>A0A9P4KFC3</accession>
<protein>
    <submittedName>
        <fullName evidence="2">Uncharacterized protein</fullName>
    </submittedName>
</protein>
<gene>
    <name evidence="2" type="ORF">CC78DRAFT_615970</name>
</gene>
<feature type="chain" id="PRO_5040397715" evidence="1">
    <location>
        <begin position="24"/>
        <end position="106"/>
    </location>
</feature>
<organism evidence="2 3">
    <name type="scientific">Lojkania enalia</name>
    <dbReference type="NCBI Taxonomy" id="147567"/>
    <lineage>
        <taxon>Eukaryota</taxon>
        <taxon>Fungi</taxon>
        <taxon>Dikarya</taxon>
        <taxon>Ascomycota</taxon>
        <taxon>Pezizomycotina</taxon>
        <taxon>Dothideomycetes</taxon>
        <taxon>Pleosporomycetidae</taxon>
        <taxon>Pleosporales</taxon>
        <taxon>Pleosporales incertae sedis</taxon>
        <taxon>Lojkania</taxon>
    </lineage>
</organism>
<sequence length="106" mass="11428">MFLKSLVSTSLVVSTLLIPSAFAKSMKVRWAALADCSYGSLGPTREYFEGKCRTLADSDHGVVIEFASKDCSLVAYTAPNCIGDSVTLEDFLCSSLKGMWSTKVVC</sequence>
<feature type="signal peptide" evidence="1">
    <location>
        <begin position="1"/>
        <end position="23"/>
    </location>
</feature>
<name>A0A9P4KFC3_9PLEO</name>
<evidence type="ECO:0000313" key="3">
    <source>
        <dbReference type="Proteomes" id="UP000800093"/>
    </source>
</evidence>